<keyword evidence="2" id="KW-0521">NADP</keyword>
<evidence type="ECO:0000313" key="4">
    <source>
        <dbReference type="EMBL" id="KIV80890.1"/>
    </source>
</evidence>
<dbReference type="GO" id="GO:0016491">
    <property type="term" value="F:oxidoreductase activity"/>
    <property type="evidence" value="ECO:0007669"/>
    <property type="project" value="UniProtKB-KW"/>
</dbReference>
<dbReference type="InterPro" id="IPR036291">
    <property type="entry name" value="NAD(P)-bd_dom_sf"/>
</dbReference>
<accession>A0A0D1VX70</accession>
<comment type="similarity">
    <text evidence="1">Belongs to the short-chain dehydrogenases/reductases (SDR) family.</text>
</comment>
<dbReference type="FunFam" id="3.40.50.720:FF:000084">
    <property type="entry name" value="Short-chain dehydrogenase reductase"/>
    <property type="match status" value="1"/>
</dbReference>
<evidence type="ECO:0000313" key="5">
    <source>
        <dbReference type="Proteomes" id="UP000053599"/>
    </source>
</evidence>
<dbReference type="HOGENOM" id="CLU_010194_1_0_1"/>
<organism evidence="4 5">
    <name type="scientific">Exophiala sideris</name>
    <dbReference type="NCBI Taxonomy" id="1016849"/>
    <lineage>
        <taxon>Eukaryota</taxon>
        <taxon>Fungi</taxon>
        <taxon>Dikarya</taxon>
        <taxon>Ascomycota</taxon>
        <taxon>Pezizomycotina</taxon>
        <taxon>Eurotiomycetes</taxon>
        <taxon>Chaetothyriomycetidae</taxon>
        <taxon>Chaetothyriales</taxon>
        <taxon>Herpotrichiellaceae</taxon>
        <taxon>Exophiala</taxon>
    </lineage>
</organism>
<name>A0A0D1VX70_9EURO</name>
<dbReference type="PANTHER" id="PTHR24321">
    <property type="entry name" value="DEHYDROGENASES, SHORT CHAIN"/>
    <property type="match status" value="1"/>
</dbReference>
<dbReference type="SUPFAM" id="SSF51735">
    <property type="entry name" value="NAD(P)-binding Rossmann-fold domains"/>
    <property type="match status" value="1"/>
</dbReference>
<sequence length="257" mass="26537">MASLAGKVVSVTGAASGIGLATAKTLYARGALLALGDLRKDALDQAIPEITSSDRSSSKSRITTSEVDIRHSNQVNEWVNSTISHYGRIDGAANIAGILGKSFGVGDLTQIDDQEFDAVTSVNLKGLFNCMRAQLKVMKSGASIVNASSTTGLEGHPMNAVYSATKHAVIGLSKSAAGEFGARGIRVNCVAPGIFATPMVGSIGELDKDNMSSVFARVPLGRMGNPAEAANVFCFLLSDEASFMTGTATVVDGGMLC</sequence>
<dbReference type="PRINTS" id="PR00081">
    <property type="entry name" value="GDHRDH"/>
</dbReference>
<dbReference type="InterPro" id="IPR020904">
    <property type="entry name" value="Sc_DH/Rdtase_CS"/>
</dbReference>
<dbReference type="PRINTS" id="PR00080">
    <property type="entry name" value="SDRFAMILY"/>
</dbReference>
<dbReference type="OrthoDB" id="1669814at2759"/>
<dbReference type="Gene3D" id="3.40.50.720">
    <property type="entry name" value="NAD(P)-binding Rossmann-like Domain"/>
    <property type="match status" value="1"/>
</dbReference>
<dbReference type="STRING" id="1016849.A0A0D1VX70"/>
<gene>
    <name evidence="4" type="ORF">PV11_08357</name>
</gene>
<evidence type="ECO:0000256" key="2">
    <source>
        <dbReference type="ARBA" id="ARBA00022857"/>
    </source>
</evidence>
<dbReference type="AlphaFoldDB" id="A0A0D1VX70"/>
<dbReference type="PANTHER" id="PTHR24321:SF8">
    <property type="entry name" value="ESTRADIOL 17-BETA-DEHYDROGENASE 8-RELATED"/>
    <property type="match status" value="1"/>
</dbReference>
<dbReference type="EMBL" id="KN846953">
    <property type="protein sequence ID" value="KIV80890.1"/>
    <property type="molecule type" value="Genomic_DNA"/>
</dbReference>
<dbReference type="InterPro" id="IPR002347">
    <property type="entry name" value="SDR_fam"/>
</dbReference>
<dbReference type="Pfam" id="PF13561">
    <property type="entry name" value="adh_short_C2"/>
    <property type="match status" value="1"/>
</dbReference>
<dbReference type="Proteomes" id="UP000053599">
    <property type="component" value="Unassembled WGS sequence"/>
</dbReference>
<keyword evidence="3" id="KW-0560">Oxidoreductase</keyword>
<evidence type="ECO:0000256" key="1">
    <source>
        <dbReference type="ARBA" id="ARBA00006484"/>
    </source>
</evidence>
<evidence type="ECO:0000256" key="3">
    <source>
        <dbReference type="ARBA" id="ARBA00023002"/>
    </source>
</evidence>
<dbReference type="PROSITE" id="PS00061">
    <property type="entry name" value="ADH_SHORT"/>
    <property type="match status" value="1"/>
</dbReference>
<protein>
    <submittedName>
        <fullName evidence="4">Uncharacterized protein</fullName>
    </submittedName>
</protein>
<proteinExistence type="inferred from homology"/>
<reference evidence="4 5" key="1">
    <citation type="submission" date="2015-01" db="EMBL/GenBank/DDBJ databases">
        <title>The Genome Sequence of Exophiala sideris CBS121828.</title>
        <authorList>
            <consortium name="The Broad Institute Genomics Platform"/>
            <person name="Cuomo C."/>
            <person name="de Hoog S."/>
            <person name="Gorbushina A."/>
            <person name="Stielow B."/>
            <person name="Teixiera M."/>
            <person name="Abouelleil A."/>
            <person name="Chapman S.B."/>
            <person name="Priest M."/>
            <person name="Young S.K."/>
            <person name="Wortman J."/>
            <person name="Nusbaum C."/>
            <person name="Birren B."/>
        </authorList>
    </citation>
    <scope>NUCLEOTIDE SEQUENCE [LARGE SCALE GENOMIC DNA]</scope>
    <source>
        <strain evidence="4 5">CBS 121828</strain>
    </source>
</reference>